<dbReference type="SMART" id="SM00342">
    <property type="entry name" value="HTH_ARAC"/>
    <property type="match status" value="1"/>
</dbReference>
<dbReference type="Proteomes" id="UP000255082">
    <property type="component" value="Unassembled WGS sequence"/>
</dbReference>
<feature type="region of interest" description="Disordered" evidence="14">
    <location>
        <begin position="493"/>
        <end position="627"/>
    </location>
</feature>
<evidence type="ECO:0000256" key="9">
    <source>
        <dbReference type="ARBA" id="ARBA00023015"/>
    </source>
</evidence>
<dbReference type="Gene3D" id="3.30.310.20">
    <property type="entry name" value="DNA-3-methyladenine glycosylase AlkA, N-terminal domain"/>
    <property type="match status" value="1"/>
</dbReference>
<dbReference type="EC" id="3.2.2.21" evidence="3"/>
<evidence type="ECO:0000259" key="15">
    <source>
        <dbReference type="PROSITE" id="PS01124"/>
    </source>
</evidence>
<dbReference type="FunFam" id="3.40.10.10:FF:000001">
    <property type="entry name" value="DNA-3-methyladenine glycosylase 2"/>
    <property type="match status" value="1"/>
</dbReference>
<evidence type="ECO:0000256" key="11">
    <source>
        <dbReference type="ARBA" id="ARBA00023159"/>
    </source>
</evidence>
<evidence type="ECO:0000256" key="4">
    <source>
        <dbReference type="ARBA" id="ARBA00022603"/>
    </source>
</evidence>
<evidence type="ECO:0000313" key="16">
    <source>
        <dbReference type="EMBL" id="SUA47799.1"/>
    </source>
</evidence>
<reference evidence="16 17" key="1">
    <citation type="submission" date="2018-06" db="EMBL/GenBank/DDBJ databases">
        <authorList>
            <consortium name="Pathogen Informatics"/>
            <person name="Doyle S."/>
        </authorList>
    </citation>
    <scope>NUCLEOTIDE SEQUENCE [LARGE SCALE GENOMIC DNA]</scope>
    <source>
        <strain evidence="16 17">NCTC13184</strain>
    </source>
</reference>
<dbReference type="GO" id="GO:0003700">
    <property type="term" value="F:DNA-binding transcription factor activity"/>
    <property type="evidence" value="ECO:0007669"/>
    <property type="project" value="InterPro"/>
</dbReference>
<evidence type="ECO:0000256" key="3">
    <source>
        <dbReference type="ARBA" id="ARBA00012000"/>
    </source>
</evidence>
<dbReference type="PROSITE" id="PS01124">
    <property type="entry name" value="HTH_ARAC_FAMILY_2"/>
    <property type="match status" value="1"/>
</dbReference>
<dbReference type="GO" id="GO:0008725">
    <property type="term" value="F:DNA-3-methyladenine glycosylase activity"/>
    <property type="evidence" value="ECO:0007669"/>
    <property type="project" value="TreeGrafter"/>
</dbReference>
<dbReference type="Gene3D" id="1.10.10.60">
    <property type="entry name" value="Homeodomain-like"/>
    <property type="match status" value="1"/>
</dbReference>
<keyword evidence="9" id="KW-0805">Transcription regulation</keyword>
<keyword evidence="7" id="KW-0227">DNA damage</keyword>
<organism evidence="16 17">
    <name type="scientific">Nocardia africana</name>
    <dbReference type="NCBI Taxonomy" id="134964"/>
    <lineage>
        <taxon>Bacteria</taxon>
        <taxon>Bacillati</taxon>
        <taxon>Actinomycetota</taxon>
        <taxon>Actinomycetes</taxon>
        <taxon>Mycobacteriales</taxon>
        <taxon>Nocardiaceae</taxon>
        <taxon>Nocardia</taxon>
    </lineage>
</organism>
<dbReference type="GO" id="GO:0032259">
    <property type="term" value="P:methylation"/>
    <property type="evidence" value="ECO:0007669"/>
    <property type="project" value="UniProtKB-KW"/>
</dbReference>
<dbReference type="PANTHER" id="PTHR43003:SF13">
    <property type="entry name" value="DNA-3-METHYLADENINE GLYCOSYLASE 2"/>
    <property type="match status" value="1"/>
</dbReference>
<comment type="cofactor">
    <cofactor evidence="2">
        <name>Zn(2+)</name>
        <dbReference type="ChEBI" id="CHEBI:29105"/>
    </cofactor>
</comment>
<accession>A0A378X2W8</accession>
<dbReference type="InterPro" id="IPR009057">
    <property type="entry name" value="Homeodomain-like_sf"/>
</dbReference>
<keyword evidence="8" id="KW-0862">Zinc</keyword>
<dbReference type="SMART" id="SM01009">
    <property type="entry name" value="AlkA_N"/>
    <property type="match status" value="1"/>
</dbReference>
<dbReference type="SUPFAM" id="SSF46689">
    <property type="entry name" value="Homeodomain-like"/>
    <property type="match status" value="1"/>
</dbReference>
<evidence type="ECO:0000256" key="14">
    <source>
        <dbReference type="SAM" id="MobiDB-lite"/>
    </source>
</evidence>
<dbReference type="SMART" id="SM00478">
    <property type="entry name" value="ENDO3c"/>
    <property type="match status" value="1"/>
</dbReference>
<dbReference type="GO" id="GO:0032131">
    <property type="term" value="F:alkylated DNA binding"/>
    <property type="evidence" value="ECO:0007669"/>
    <property type="project" value="TreeGrafter"/>
</dbReference>
<evidence type="ECO:0000256" key="10">
    <source>
        <dbReference type="ARBA" id="ARBA00023125"/>
    </source>
</evidence>
<dbReference type="GO" id="GO:0008168">
    <property type="term" value="F:methyltransferase activity"/>
    <property type="evidence" value="ECO:0007669"/>
    <property type="project" value="UniProtKB-KW"/>
</dbReference>
<evidence type="ECO:0000256" key="8">
    <source>
        <dbReference type="ARBA" id="ARBA00022833"/>
    </source>
</evidence>
<keyword evidence="4" id="KW-0489">Methyltransferase</keyword>
<comment type="catalytic activity">
    <reaction evidence="1">
        <text>Hydrolysis of alkylated DNA, releasing 3-methyladenine, 3-methylguanine, 7-methylguanine and 7-methyladenine.</text>
        <dbReference type="EC" id="3.2.2.21"/>
    </reaction>
</comment>
<feature type="compositionally biased region" description="Basic residues" evidence="14">
    <location>
        <begin position="594"/>
        <end position="607"/>
    </location>
</feature>
<dbReference type="Pfam" id="PF06029">
    <property type="entry name" value="AlkA_N"/>
    <property type="match status" value="1"/>
</dbReference>
<name>A0A378X2W8_9NOCA</name>
<keyword evidence="12" id="KW-0804">Transcription</keyword>
<keyword evidence="16" id="KW-0326">Glycosidase</keyword>
<keyword evidence="11" id="KW-0010">Activator</keyword>
<evidence type="ECO:0000256" key="7">
    <source>
        <dbReference type="ARBA" id="ARBA00022763"/>
    </source>
</evidence>
<feature type="compositionally biased region" description="Low complexity" evidence="14">
    <location>
        <begin position="579"/>
        <end position="593"/>
    </location>
</feature>
<dbReference type="PANTHER" id="PTHR43003">
    <property type="entry name" value="DNA-3-METHYLADENINE GLYCOSYLASE"/>
    <property type="match status" value="1"/>
</dbReference>
<dbReference type="GO" id="GO:0043916">
    <property type="term" value="F:DNA-7-methylguanine glycosylase activity"/>
    <property type="evidence" value="ECO:0007669"/>
    <property type="project" value="TreeGrafter"/>
</dbReference>
<dbReference type="InterPro" id="IPR023170">
    <property type="entry name" value="HhH_base_excis_C"/>
</dbReference>
<evidence type="ECO:0000256" key="5">
    <source>
        <dbReference type="ARBA" id="ARBA00022679"/>
    </source>
</evidence>
<dbReference type="GO" id="GO:0006285">
    <property type="term" value="P:base-excision repair, AP site formation"/>
    <property type="evidence" value="ECO:0007669"/>
    <property type="project" value="TreeGrafter"/>
</dbReference>
<evidence type="ECO:0000256" key="1">
    <source>
        <dbReference type="ARBA" id="ARBA00000086"/>
    </source>
</evidence>
<dbReference type="EMBL" id="UGRU01000001">
    <property type="protein sequence ID" value="SUA47799.1"/>
    <property type="molecule type" value="Genomic_DNA"/>
</dbReference>
<feature type="compositionally biased region" description="Basic and acidic residues" evidence="14">
    <location>
        <begin position="539"/>
        <end position="557"/>
    </location>
</feature>
<dbReference type="InterPro" id="IPR037046">
    <property type="entry name" value="AlkA_N_sf"/>
</dbReference>
<dbReference type="SUPFAM" id="SSF57884">
    <property type="entry name" value="Ada DNA repair protein, N-terminal domain (N-Ada 10)"/>
    <property type="match status" value="1"/>
</dbReference>
<dbReference type="CDD" id="cd00056">
    <property type="entry name" value="ENDO3c"/>
    <property type="match status" value="1"/>
</dbReference>
<dbReference type="Gene3D" id="1.10.1670.10">
    <property type="entry name" value="Helix-hairpin-Helix base-excision DNA repair enzymes (C-terminal)"/>
    <property type="match status" value="1"/>
</dbReference>
<feature type="domain" description="HTH araC/xylS-type" evidence="15">
    <location>
        <begin position="90"/>
        <end position="188"/>
    </location>
</feature>
<evidence type="ECO:0000313" key="17">
    <source>
        <dbReference type="Proteomes" id="UP000255082"/>
    </source>
</evidence>
<dbReference type="Gene3D" id="3.40.10.10">
    <property type="entry name" value="DNA Methylphosphotriester Repair Domain"/>
    <property type="match status" value="1"/>
</dbReference>
<keyword evidence="10" id="KW-0238">DNA-binding</keyword>
<dbReference type="GO" id="GO:0032993">
    <property type="term" value="C:protein-DNA complex"/>
    <property type="evidence" value="ECO:0007669"/>
    <property type="project" value="TreeGrafter"/>
</dbReference>
<dbReference type="GO" id="GO:0005737">
    <property type="term" value="C:cytoplasm"/>
    <property type="evidence" value="ECO:0007669"/>
    <property type="project" value="TreeGrafter"/>
</dbReference>
<dbReference type="InterPro" id="IPR051912">
    <property type="entry name" value="Alkylbase_DNA_Glycosylase/TA"/>
</dbReference>
<sequence length="697" mass="75091">MSVNGLDFERCYRAVATRDARFDGQFVTAVRTTGIYCRPSCPAITPKRTNVTFLPTAAAAQQNGFRACRRCLPDAAPGSPLWNTRADLAARAMRLIADGVIERSGVPGLADKLGYSQRQLTRVLTAELGAGPLALARAHRAHTARLLIQTTRMPMSDIAFAAGFASIRQFNDTVREVFVVSPTVLREEARRLRGDTLPATNGALTLRLPYREPLDASWLEWFLSAHAVPGLESWEDGVYTRSLRTPHGHATVRASIHPGHVRASLALHDMRDLAPTVARIRHLLDLDADPVGIDAALTEGFGPGAPAIGAGIRVPGCLDGSELLLRTMIGQQISVSAATTHTARLVDALGENVNGPMPRLFPTAEAIAERGADVLTGPARRTASIVGAARALASGDLRLHAGRTAADVRRDLLALDGVGPWTADYVTMRLLADPDILLHTDLVVRQGAAQYGIDLTDTSRWAPWRSYLSMHLWKRALSERTAVAGAATTRAALGRTGGYPAGRDDTTRPAPHGPRSTAVATPRAPGSPPRPAGAPRIWARGDEHRRLRDRPHPDRTVHGHLRSGRRGAGLRLDRRRGGAARSHPSAVAAGRAAPLRRPRRAHRHRRAVSPGRAGCHRRGGGPAGVRAVPRTRLVGPASGTGRRADHLYRLRSSVRPPGGHSRRRQRLRAQCRRPLRAVPSDSADGRLARRLPLGAGL</sequence>
<evidence type="ECO:0000256" key="13">
    <source>
        <dbReference type="ARBA" id="ARBA00023204"/>
    </source>
</evidence>
<dbReference type="InterPro" id="IPR018060">
    <property type="entry name" value="HTH_AraC"/>
</dbReference>
<dbReference type="AlphaFoldDB" id="A0A378X2W8"/>
<evidence type="ECO:0000256" key="6">
    <source>
        <dbReference type="ARBA" id="ARBA00022723"/>
    </source>
</evidence>
<gene>
    <name evidence="16" type="primary">alkA</name>
    <name evidence="16" type="ORF">NCTC13184_06340</name>
</gene>
<dbReference type="InterPro" id="IPR035451">
    <property type="entry name" value="Ada-like_dom_sf"/>
</dbReference>
<dbReference type="GO" id="GO:0006307">
    <property type="term" value="P:DNA alkylation repair"/>
    <property type="evidence" value="ECO:0007669"/>
    <property type="project" value="TreeGrafter"/>
</dbReference>
<keyword evidence="16" id="KW-0378">Hydrolase</keyword>
<dbReference type="InterPro" id="IPR010316">
    <property type="entry name" value="AlkA_N"/>
</dbReference>
<evidence type="ECO:0000256" key="2">
    <source>
        <dbReference type="ARBA" id="ARBA00001947"/>
    </source>
</evidence>
<keyword evidence="13" id="KW-0234">DNA repair</keyword>
<dbReference type="SUPFAM" id="SSF55945">
    <property type="entry name" value="TATA-box binding protein-like"/>
    <property type="match status" value="1"/>
</dbReference>
<dbReference type="Pfam" id="PF02805">
    <property type="entry name" value="Ada_Zn_binding"/>
    <property type="match status" value="1"/>
</dbReference>
<dbReference type="GO" id="GO:0008270">
    <property type="term" value="F:zinc ion binding"/>
    <property type="evidence" value="ECO:0007669"/>
    <property type="project" value="InterPro"/>
</dbReference>
<protein>
    <recommendedName>
        <fullName evidence="3">DNA-3-methyladenine glycosylase II</fullName>
        <ecNumber evidence="3">3.2.2.21</ecNumber>
    </recommendedName>
</protein>
<dbReference type="InterPro" id="IPR011257">
    <property type="entry name" value="DNA_glycosylase"/>
</dbReference>
<dbReference type="Gene3D" id="1.10.340.30">
    <property type="entry name" value="Hypothetical protein, domain 2"/>
    <property type="match status" value="1"/>
</dbReference>
<keyword evidence="6" id="KW-0479">Metal-binding</keyword>
<proteinExistence type="predicted"/>
<dbReference type="SUPFAM" id="SSF48150">
    <property type="entry name" value="DNA-glycosylase"/>
    <property type="match status" value="1"/>
</dbReference>
<keyword evidence="5" id="KW-0808">Transferase</keyword>
<dbReference type="Pfam" id="PF12833">
    <property type="entry name" value="HTH_18"/>
    <property type="match status" value="1"/>
</dbReference>
<dbReference type="GO" id="GO:0043565">
    <property type="term" value="F:sequence-specific DNA binding"/>
    <property type="evidence" value="ECO:0007669"/>
    <property type="project" value="InterPro"/>
</dbReference>
<evidence type="ECO:0000256" key="12">
    <source>
        <dbReference type="ARBA" id="ARBA00023163"/>
    </source>
</evidence>
<dbReference type="InterPro" id="IPR003265">
    <property type="entry name" value="HhH-GPD_domain"/>
</dbReference>
<dbReference type="InterPro" id="IPR004026">
    <property type="entry name" value="Ada_DNA_repair_Zn-bd"/>
</dbReference>